<feature type="domain" description="DUF4113" evidence="1">
    <location>
        <begin position="47"/>
        <end position="97"/>
    </location>
</feature>
<name>A0ABS1XLX6_PSEC1</name>
<proteinExistence type="predicted"/>
<dbReference type="EMBL" id="JAEVFO010000115">
    <property type="protein sequence ID" value="MBM0142486.1"/>
    <property type="molecule type" value="Genomic_DNA"/>
</dbReference>
<organism evidence="2 3">
    <name type="scientific">Pseudomonas cannabina pv. alisalensis</name>
    <dbReference type="NCBI Taxonomy" id="757414"/>
    <lineage>
        <taxon>Bacteria</taxon>
        <taxon>Pseudomonadati</taxon>
        <taxon>Pseudomonadota</taxon>
        <taxon>Gammaproteobacteria</taxon>
        <taxon>Pseudomonadales</taxon>
        <taxon>Pseudomonadaceae</taxon>
        <taxon>Pseudomonas</taxon>
    </lineage>
</organism>
<protein>
    <submittedName>
        <fullName evidence="2">DUF4113 domain-containing protein</fullName>
    </submittedName>
</protein>
<dbReference type="Proteomes" id="UP000644195">
    <property type="component" value="Unassembled WGS sequence"/>
</dbReference>
<dbReference type="InterPro" id="IPR025188">
    <property type="entry name" value="DUF4113"/>
</dbReference>
<sequence>MAYFSRFGSLFQSFLRYSKAEVLLMDICQPGEFTDDLFAVNQPVSSDRLMVALDSINGKWGRGTLRTGSVPVTPDWGMRREQMSRRYTTRLDQLWVVKAK</sequence>
<keyword evidence="3" id="KW-1185">Reference proteome</keyword>
<accession>A0ABS1XLX6</accession>
<evidence type="ECO:0000313" key="3">
    <source>
        <dbReference type="Proteomes" id="UP000644195"/>
    </source>
</evidence>
<reference evidence="2 3" key="1">
    <citation type="submission" date="2020-12" db="EMBL/GenBank/DDBJ databases">
        <title>Genome of Pca MAFF 106156.</title>
        <authorList>
            <person name="Fujikawa T."/>
            <person name="Inoue Y."/>
        </authorList>
    </citation>
    <scope>NUCLEOTIDE SEQUENCE [LARGE SCALE GENOMIC DNA]</scope>
    <source>
        <strain evidence="2 3">MAFF 106156</strain>
    </source>
</reference>
<evidence type="ECO:0000259" key="1">
    <source>
        <dbReference type="Pfam" id="PF13438"/>
    </source>
</evidence>
<gene>
    <name evidence="2" type="ORF">JHZ66_27610</name>
</gene>
<evidence type="ECO:0000313" key="2">
    <source>
        <dbReference type="EMBL" id="MBM0142486.1"/>
    </source>
</evidence>
<dbReference type="Pfam" id="PF13438">
    <property type="entry name" value="DUF4113"/>
    <property type="match status" value="1"/>
</dbReference>
<comment type="caution">
    <text evidence="2">The sequence shown here is derived from an EMBL/GenBank/DDBJ whole genome shotgun (WGS) entry which is preliminary data.</text>
</comment>